<dbReference type="InterPro" id="IPR013011">
    <property type="entry name" value="PTS_EIIB_2"/>
</dbReference>
<dbReference type="PATRIC" id="fig|153151.4.peg.683"/>
<dbReference type="AlphaFoldDB" id="A0A150N8R6"/>
<evidence type="ECO:0000313" key="3">
    <source>
        <dbReference type="EMBL" id="KYD33085.1"/>
    </source>
</evidence>
<dbReference type="InterPro" id="IPR036095">
    <property type="entry name" value="PTS_EIIB-like_sf"/>
</dbReference>
<dbReference type="Gene3D" id="3.40.50.2300">
    <property type="match status" value="1"/>
</dbReference>
<proteinExistence type="predicted"/>
<organism evidence="3 4">
    <name type="scientific">Parageobacillus toebii</name>
    <dbReference type="NCBI Taxonomy" id="153151"/>
    <lineage>
        <taxon>Bacteria</taxon>
        <taxon>Bacillati</taxon>
        <taxon>Bacillota</taxon>
        <taxon>Bacilli</taxon>
        <taxon>Bacillales</taxon>
        <taxon>Anoxybacillaceae</taxon>
        <taxon>Parageobacillus</taxon>
    </lineage>
</organism>
<comment type="caution">
    <text evidence="3">The sequence shown here is derived from an EMBL/GenBank/DDBJ whole genome shotgun (WGS) entry which is preliminary data.</text>
</comment>
<evidence type="ECO:0000259" key="2">
    <source>
        <dbReference type="PROSITE" id="PS51099"/>
    </source>
</evidence>
<name>A0A150N8R6_9BACL</name>
<protein>
    <recommendedName>
        <fullName evidence="2">PTS EIIB type-2 domain-containing protein</fullName>
    </recommendedName>
</protein>
<sequence>MKTTFNVLTVCGSGTVSSTMVAEKLKEVLAEKGYTIVTTEVKPTQVESYAELGTYDFIAYTTPIPGNLGIPAINAVGFLTGFDEEGFIEEVLKVIQTINS</sequence>
<dbReference type="Pfam" id="PF02302">
    <property type="entry name" value="PTS_IIB"/>
    <property type="match status" value="1"/>
</dbReference>
<dbReference type="Proteomes" id="UP000075324">
    <property type="component" value="Unassembled WGS sequence"/>
</dbReference>
<dbReference type="RefSeq" id="WP_062677066.1">
    <property type="nucleotide sequence ID" value="NZ_LQYW01000002.1"/>
</dbReference>
<dbReference type="SUPFAM" id="SSF52794">
    <property type="entry name" value="PTS system IIB component-like"/>
    <property type="match status" value="1"/>
</dbReference>
<dbReference type="CDD" id="cd05566">
    <property type="entry name" value="PTS_IIB_galactitol"/>
    <property type="match status" value="1"/>
</dbReference>
<dbReference type="GO" id="GO:0009401">
    <property type="term" value="P:phosphoenolpyruvate-dependent sugar phosphotransferase system"/>
    <property type="evidence" value="ECO:0007669"/>
    <property type="project" value="InterPro"/>
</dbReference>
<dbReference type="PROSITE" id="PS51099">
    <property type="entry name" value="PTS_EIIB_TYPE_2"/>
    <property type="match status" value="1"/>
</dbReference>
<accession>A0A150N8R6</accession>
<feature type="domain" description="PTS EIIB type-2" evidence="2">
    <location>
        <begin position="5"/>
        <end position="99"/>
    </location>
</feature>
<gene>
    <name evidence="3" type="ORF">B4110_3558</name>
</gene>
<evidence type="ECO:0000313" key="4">
    <source>
        <dbReference type="Proteomes" id="UP000075324"/>
    </source>
</evidence>
<evidence type="ECO:0000256" key="1">
    <source>
        <dbReference type="ARBA" id="ARBA00022679"/>
    </source>
</evidence>
<dbReference type="GO" id="GO:0008982">
    <property type="term" value="F:protein-N(PI)-phosphohistidine-sugar phosphotransferase activity"/>
    <property type="evidence" value="ECO:0007669"/>
    <property type="project" value="InterPro"/>
</dbReference>
<dbReference type="InterPro" id="IPR003501">
    <property type="entry name" value="PTS_EIIB_2/3"/>
</dbReference>
<reference evidence="3 4" key="1">
    <citation type="submission" date="2016-01" db="EMBL/GenBank/DDBJ databases">
        <title>Draft Genome Sequences of Seven Thermophilic Sporeformers Isolated from Foods.</title>
        <authorList>
            <person name="Berendsen E.M."/>
            <person name="Wells-Bennik M.H."/>
            <person name="Krawcyk A.O."/>
            <person name="De Jong A."/>
            <person name="Holsappel S."/>
            <person name="Eijlander R.T."/>
            <person name="Kuipers O.P."/>
        </authorList>
    </citation>
    <scope>NUCLEOTIDE SEQUENCE [LARGE SCALE GENOMIC DNA]</scope>
    <source>
        <strain evidence="3 4">B4110</strain>
    </source>
</reference>
<keyword evidence="1" id="KW-0808">Transferase</keyword>
<dbReference type="EMBL" id="LQYW01000002">
    <property type="protein sequence ID" value="KYD33085.1"/>
    <property type="molecule type" value="Genomic_DNA"/>
</dbReference>